<gene>
    <name evidence="1" type="ORF">NC653_022475</name>
</gene>
<comment type="caution">
    <text evidence="1">The sequence shown here is derived from an EMBL/GenBank/DDBJ whole genome shotgun (WGS) entry which is preliminary data.</text>
</comment>
<dbReference type="Proteomes" id="UP001164929">
    <property type="component" value="Chromosome 9"/>
</dbReference>
<keyword evidence="2" id="KW-1185">Reference proteome</keyword>
<organism evidence="1 2">
    <name type="scientific">Populus alba x Populus x berolinensis</name>
    <dbReference type="NCBI Taxonomy" id="444605"/>
    <lineage>
        <taxon>Eukaryota</taxon>
        <taxon>Viridiplantae</taxon>
        <taxon>Streptophyta</taxon>
        <taxon>Embryophyta</taxon>
        <taxon>Tracheophyta</taxon>
        <taxon>Spermatophyta</taxon>
        <taxon>Magnoliopsida</taxon>
        <taxon>eudicotyledons</taxon>
        <taxon>Gunneridae</taxon>
        <taxon>Pentapetalae</taxon>
        <taxon>rosids</taxon>
        <taxon>fabids</taxon>
        <taxon>Malpighiales</taxon>
        <taxon>Salicaceae</taxon>
        <taxon>Saliceae</taxon>
        <taxon>Populus</taxon>
    </lineage>
</organism>
<proteinExistence type="predicted"/>
<name>A0AAD6Q9R6_9ROSI</name>
<sequence>MKYRDCDMEFIAMHGGIEQKLGWNKKV</sequence>
<reference evidence="1" key="1">
    <citation type="journal article" date="2023" name="Mol. Ecol. Resour.">
        <title>Chromosome-level genome assembly of a triploid poplar Populus alba 'Berolinensis'.</title>
        <authorList>
            <person name="Chen S."/>
            <person name="Yu Y."/>
            <person name="Wang X."/>
            <person name="Wang S."/>
            <person name="Zhang T."/>
            <person name="Zhou Y."/>
            <person name="He R."/>
            <person name="Meng N."/>
            <person name="Wang Y."/>
            <person name="Liu W."/>
            <person name="Liu Z."/>
            <person name="Liu J."/>
            <person name="Guo Q."/>
            <person name="Huang H."/>
            <person name="Sederoff R.R."/>
            <person name="Wang G."/>
            <person name="Qu G."/>
            <person name="Chen S."/>
        </authorList>
    </citation>
    <scope>NUCLEOTIDE SEQUENCE</scope>
    <source>
        <strain evidence="1">SC-2020</strain>
    </source>
</reference>
<protein>
    <submittedName>
        <fullName evidence="1">Uncharacterized protein</fullName>
    </submittedName>
</protein>
<dbReference type="AlphaFoldDB" id="A0AAD6Q9R6"/>
<dbReference type="EMBL" id="JAQIZT010000009">
    <property type="protein sequence ID" value="KAJ6984231.1"/>
    <property type="molecule type" value="Genomic_DNA"/>
</dbReference>
<accession>A0AAD6Q9R6</accession>
<evidence type="ECO:0000313" key="1">
    <source>
        <dbReference type="EMBL" id="KAJ6984231.1"/>
    </source>
</evidence>
<evidence type="ECO:0000313" key="2">
    <source>
        <dbReference type="Proteomes" id="UP001164929"/>
    </source>
</evidence>